<reference evidence="1" key="1">
    <citation type="submission" date="2023-04" db="EMBL/GenBank/DDBJ databases">
        <title>Ambrosiozyma monospora NBRC 10751.</title>
        <authorList>
            <person name="Ichikawa N."/>
            <person name="Sato H."/>
            <person name="Tonouchi N."/>
        </authorList>
    </citation>
    <scope>NUCLEOTIDE SEQUENCE</scope>
    <source>
        <strain evidence="1">NBRC 10751</strain>
    </source>
</reference>
<proteinExistence type="predicted"/>
<name>A0ACB5TK83_AMBMO</name>
<sequence length="238" mass="26954">MTDASSTKQQLSQSDKLTKVAYSAADLVIRKFTTEVTNAEASNREIIYQSGKKEHQNPISLELLSTSLFHEISKATTNAKKDCPLNKVCSHCKHHRREPNHLKMYCPRMNGELAQEIIGTISACSFEFGFCGLKSDFCGSSYDIVSMDAYNYGPLADEYFNLEEFFKIANNGNILNEMVNDYRVTDEGITVAKGDVIIKATNGFIEMLWLDVEKKIEAAKMSIMIWFWETCSKFRTDC</sequence>
<protein>
    <submittedName>
        <fullName evidence="1">Unnamed protein product</fullName>
    </submittedName>
</protein>
<evidence type="ECO:0000313" key="2">
    <source>
        <dbReference type="Proteomes" id="UP001165064"/>
    </source>
</evidence>
<evidence type="ECO:0000313" key="1">
    <source>
        <dbReference type="EMBL" id="GME89792.1"/>
    </source>
</evidence>
<dbReference type="EMBL" id="BSXS01007672">
    <property type="protein sequence ID" value="GME89792.1"/>
    <property type="molecule type" value="Genomic_DNA"/>
</dbReference>
<accession>A0ACB5TK83</accession>
<gene>
    <name evidence="1" type="ORF">Amon02_000858000</name>
</gene>
<comment type="caution">
    <text evidence="1">The sequence shown here is derived from an EMBL/GenBank/DDBJ whole genome shotgun (WGS) entry which is preliminary data.</text>
</comment>
<dbReference type="Proteomes" id="UP001165064">
    <property type="component" value="Unassembled WGS sequence"/>
</dbReference>
<keyword evidence="2" id="KW-1185">Reference proteome</keyword>
<organism evidence="1 2">
    <name type="scientific">Ambrosiozyma monospora</name>
    <name type="common">Yeast</name>
    <name type="synonym">Endomycopsis monosporus</name>
    <dbReference type="NCBI Taxonomy" id="43982"/>
    <lineage>
        <taxon>Eukaryota</taxon>
        <taxon>Fungi</taxon>
        <taxon>Dikarya</taxon>
        <taxon>Ascomycota</taxon>
        <taxon>Saccharomycotina</taxon>
        <taxon>Pichiomycetes</taxon>
        <taxon>Pichiales</taxon>
        <taxon>Pichiaceae</taxon>
        <taxon>Ambrosiozyma</taxon>
    </lineage>
</organism>